<keyword evidence="2" id="KW-1185">Reference proteome</keyword>
<dbReference type="RefSeq" id="WP_106703917.1">
    <property type="nucleotide sequence ID" value="NZ_CP027666.1"/>
</dbReference>
<reference evidence="1 2" key="1">
    <citation type="submission" date="2018-03" db="EMBL/GenBank/DDBJ databases">
        <title>Genome sequencing of Ottowia sp.</title>
        <authorList>
            <person name="Kim S.-J."/>
            <person name="Heo J."/>
            <person name="Kwon S.-W."/>
        </authorList>
    </citation>
    <scope>NUCLEOTIDE SEQUENCE [LARGE SCALE GENOMIC DNA]</scope>
    <source>
        <strain evidence="1 2">KADR8-3</strain>
    </source>
</reference>
<dbReference type="Proteomes" id="UP000239709">
    <property type="component" value="Chromosome"/>
</dbReference>
<dbReference type="EMBL" id="CP027666">
    <property type="protein sequence ID" value="AVO35369.1"/>
    <property type="molecule type" value="Genomic_DNA"/>
</dbReference>
<protein>
    <submittedName>
        <fullName evidence="1">Uncharacterized protein</fullName>
    </submittedName>
</protein>
<dbReference type="KEGG" id="otk:C6570_14900"/>
<sequence length="130" mass="13822">MTDTKEKAAGVVQTPAAANNVIRLENGRSVLHLPARRKPAAPAAAPAPVARIDPDGPERLLANAWALLPIRAKGAPLTRFMLHRYDTQAQRTYFAELLPDLSMRIVEAGSGQVVCVSAPLAPTGTRGPKP</sequence>
<accession>A0A2S0MHL6</accession>
<evidence type="ECO:0000313" key="2">
    <source>
        <dbReference type="Proteomes" id="UP000239709"/>
    </source>
</evidence>
<gene>
    <name evidence="1" type="ORF">C6570_14900</name>
</gene>
<organism evidence="1 2">
    <name type="scientific">Ottowia oryzae</name>
    <dbReference type="NCBI Taxonomy" id="2109914"/>
    <lineage>
        <taxon>Bacteria</taxon>
        <taxon>Pseudomonadati</taxon>
        <taxon>Pseudomonadota</taxon>
        <taxon>Betaproteobacteria</taxon>
        <taxon>Burkholderiales</taxon>
        <taxon>Comamonadaceae</taxon>
        <taxon>Ottowia</taxon>
    </lineage>
</organism>
<dbReference type="AlphaFoldDB" id="A0A2S0MHL6"/>
<proteinExistence type="predicted"/>
<name>A0A2S0MHL6_9BURK</name>
<evidence type="ECO:0000313" key="1">
    <source>
        <dbReference type="EMBL" id="AVO35369.1"/>
    </source>
</evidence>